<feature type="region of interest" description="Disordered" evidence="1">
    <location>
        <begin position="227"/>
        <end position="258"/>
    </location>
</feature>
<dbReference type="Pfam" id="PF19068">
    <property type="entry name" value="DUF5764"/>
    <property type="match status" value="1"/>
</dbReference>
<sequence>MNYLVETKKEFTIQVINILSPLIYDGIKSIYDTAKDKAKSNEELIVFQQLLKTILEWDSDILRNETQRILTSSNCPELLKDLVNALIKSNIMILTNTPPEKKDTLKISFKIEFSNFIHKCYIESARNVYQDPYLFYHNHTICNLKDNKRDALRLIKESIEEAIRKMLPLKMILQEYLGSSFKESFTKPDFEKVITENERNYLNGIASAINTEGGRIEKFSLEKKFDEASNKPIDKPNDKPNQNDKINEEHNKVLNKPKMVENDDVDSVSYYRRSNVEDSFSNNKTNINKPVKAVVLNNDKQYKDSYTINMTDNGTDIESIRKRIGERFRKNAPDFYKV</sequence>
<reference evidence="2" key="1">
    <citation type="journal article" date="2020" name="Nature">
        <title>Giant virus diversity and host interactions through global metagenomics.</title>
        <authorList>
            <person name="Schulz F."/>
            <person name="Roux S."/>
            <person name="Paez-Espino D."/>
            <person name="Jungbluth S."/>
            <person name="Walsh D.A."/>
            <person name="Denef V.J."/>
            <person name="McMahon K.D."/>
            <person name="Konstantinidis K.T."/>
            <person name="Eloe-Fadrosh E.A."/>
            <person name="Kyrpides N.C."/>
            <person name="Woyke T."/>
        </authorList>
    </citation>
    <scope>NUCLEOTIDE SEQUENCE</scope>
    <source>
        <strain evidence="2">GVMAG-S-1035085-51</strain>
    </source>
</reference>
<evidence type="ECO:0000313" key="2">
    <source>
        <dbReference type="EMBL" id="QHU36017.1"/>
    </source>
</evidence>
<dbReference type="EMBL" id="MN740621">
    <property type="protein sequence ID" value="QHU36017.1"/>
    <property type="molecule type" value="Genomic_DNA"/>
</dbReference>
<organism evidence="2">
    <name type="scientific">viral metagenome</name>
    <dbReference type="NCBI Taxonomy" id="1070528"/>
    <lineage>
        <taxon>unclassified sequences</taxon>
        <taxon>metagenomes</taxon>
        <taxon>organismal metagenomes</taxon>
    </lineage>
</organism>
<dbReference type="AlphaFoldDB" id="A0A6C0LZB4"/>
<accession>A0A6C0LZB4</accession>
<evidence type="ECO:0000256" key="1">
    <source>
        <dbReference type="SAM" id="MobiDB-lite"/>
    </source>
</evidence>
<name>A0A6C0LZB4_9ZZZZ</name>
<dbReference type="InterPro" id="IPR043913">
    <property type="entry name" value="DUF5764"/>
</dbReference>
<protein>
    <submittedName>
        <fullName evidence="2">Uncharacterized protein</fullName>
    </submittedName>
</protein>
<proteinExistence type="predicted"/>
<feature type="compositionally biased region" description="Basic and acidic residues" evidence="1">
    <location>
        <begin position="227"/>
        <end position="252"/>
    </location>
</feature>